<dbReference type="GO" id="GO:0016567">
    <property type="term" value="P:protein ubiquitination"/>
    <property type="evidence" value="ECO:0007669"/>
    <property type="project" value="InterPro"/>
</dbReference>
<dbReference type="Gene3D" id="3.30.40.10">
    <property type="entry name" value="Zinc/RING finger domain, C3HC4 (zinc finger)"/>
    <property type="match status" value="1"/>
</dbReference>
<dbReference type="GO" id="GO:0061630">
    <property type="term" value="F:ubiquitin protein ligase activity"/>
    <property type="evidence" value="ECO:0007669"/>
    <property type="project" value="InterPro"/>
</dbReference>
<feature type="region of interest" description="Disordered" evidence="1">
    <location>
        <begin position="157"/>
        <end position="179"/>
    </location>
</feature>
<dbReference type="GO" id="GO:0005634">
    <property type="term" value="C:nucleus"/>
    <property type="evidence" value="ECO:0007669"/>
    <property type="project" value="TreeGrafter"/>
</dbReference>
<dbReference type="GO" id="GO:0006511">
    <property type="term" value="P:ubiquitin-dependent protein catabolic process"/>
    <property type="evidence" value="ECO:0007669"/>
    <property type="project" value="TreeGrafter"/>
</dbReference>
<reference evidence="2" key="2">
    <citation type="submission" date="2025-09" db="UniProtKB">
        <authorList>
            <consortium name="Ensembl"/>
        </authorList>
    </citation>
    <scope>IDENTIFICATION</scope>
</reference>
<protein>
    <recommendedName>
        <fullName evidence="4">CCHC-type domain-containing protein</fullName>
    </recommendedName>
</protein>
<dbReference type="InterPro" id="IPR033489">
    <property type="entry name" value="RBBP6"/>
</dbReference>
<evidence type="ECO:0008006" key="4">
    <source>
        <dbReference type="Google" id="ProtNLM"/>
    </source>
</evidence>
<evidence type="ECO:0000313" key="3">
    <source>
        <dbReference type="Proteomes" id="UP000472269"/>
    </source>
</evidence>
<reference evidence="2" key="1">
    <citation type="submission" date="2025-08" db="UniProtKB">
        <authorList>
            <consortium name="Ensembl"/>
        </authorList>
    </citation>
    <scope>IDENTIFICATION</scope>
</reference>
<keyword evidence="3" id="KW-1185">Reference proteome</keyword>
<proteinExistence type="predicted"/>
<dbReference type="AlphaFoldDB" id="A0A663M7X3"/>
<evidence type="ECO:0000256" key="1">
    <source>
        <dbReference type="SAM" id="MobiDB-lite"/>
    </source>
</evidence>
<dbReference type="PANTHER" id="PTHR15439:SF0">
    <property type="entry name" value="CELL DIVISION CYCLE AND APOPTOSIS REGULATOR PROTEIN 1-RELATED"/>
    <property type="match status" value="1"/>
</dbReference>
<dbReference type="Ensembl" id="ENSACUT00000008308.1">
    <property type="protein sequence ID" value="ENSACUP00000007767.1"/>
    <property type="gene ID" value="ENSACUG00000005288.1"/>
</dbReference>
<dbReference type="SUPFAM" id="SSF57850">
    <property type="entry name" value="RING/U-box"/>
    <property type="match status" value="1"/>
</dbReference>
<sequence>MASGLPRTSLGRLAHTSSCFCVTSATAGLLFTGLGESLAGEIKCVSNTGSPAEANASEGDKIQALMIQSSNYVKKPLGPPPPSRICFRWGKPGHYIKNCTTNGDSKLESAPRLKKSTGIPRSFMVEVEDPSAEGAMLTQSGRYLPIPCVKEAYARGKKEKPPFLPEEPSSSSLSSSSDDPIPGELLCFICKEIMAEAIVIPCIRGASLDSEAHTRPACHRAGVSPDTLVANKCLHQVLR</sequence>
<dbReference type="Gene3D" id="4.10.60.10">
    <property type="entry name" value="Zinc finger, CCHC-type"/>
    <property type="match status" value="1"/>
</dbReference>
<dbReference type="PANTHER" id="PTHR15439">
    <property type="entry name" value="RETINOBLASTOMA-BINDING PROTEIN 6"/>
    <property type="match status" value="1"/>
</dbReference>
<evidence type="ECO:0000313" key="2">
    <source>
        <dbReference type="Ensembl" id="ENSACUP00000007767.1"/>
    </source>
</evidence>
<organism evidence="2 3">
    <name type="scientific">Athene cunicularia</name>
    <name type="common">Burrowing owl</name>
    <name type="synonym">Speotyto cunicularia</name>
    <dbReference type="NCBI Taxonomy" id="194338"/>
    <lineage>
        <taxon>Eukaryota</taxon>
        <taxon>Metazoa</taxon>
        <taxon>Chordata</taxon>
        <taxon>Craniata</taxon>
        <taxon>Vertebrata</taxon>
        <taxon>Euteleostomi</taxon>
        <taxon>Archelosauria</taxon>
        <taxon>Archosauria</taxon>
        <taxon>Dinosauria</taxon>
        <taxon>Saurischia</taxon>
        <taxon>Theropoda</taxon>
        <taxon>Coelurosauria</taxon>
        <taxon>Aves</taxon>
        <taxon>Neognathae</taxon>
        <taxon>Neoaves</taxon>
        <taxon>Telluraves</taxon>
        <taxon>Strigiformes</taxon>
        <taxon>Strigidae</taxon>
        <taxon>Athene</taxon>
    </lineage>
</organism>
<feature type="compositionally biased region" description="Low complexity" evidence="1">
    <location>
        <begin position="166"/>
        <end position="179"/>
    </location>
</feature>
<name>A0A663M7X3_ATHCN</name>
<dbReference type="Proteomes" id="UP000472269">
    <property type="component" value="Unplaced"/>
</dbReference>
<accession>A0A663M7X3</accession>
<dbReference type="InterPro" id="IPR013083">
    <property type="entry name" value="Znf_RING/FYVE/PHD"/>
</dbReference>
<dbReference type="GO" id="GO:0006397">
    <property type="term" value="P:mRNA processing"/>
    <property type="evidence" value="ECO:0007669"/>
    <property type="project" value="InterPro"/>
</dbReference>